<name>A0ABW9ZYQ0_9BACT</name>
<evidence type="ECO:0000313" key="3">
    <source>
        <dbReference type="Proteomes" id="UP000753802"/>
    </source>
</evidence>
<dbReference type="InterPro" id="IPR034660">
    <property type="entry name" value="DinB/YfiT-like"/>
</dbReference>
<dbReference type="Proteomes" id="UP000753802">
    <property type="component" value="Unassembled WGS sequence"/>
</dbReference>
<proteinExistence type="predicted"/>
<dbReference type="EMBL" id="JAACJS010000015">
    <property type="protein sequence ID" value="NCI51442.1"/>
    <property type="molecule type" value="Genomic_DNA"/>
</dbReference>
<dbReference type="RefSeq" id="WP_161819726.1">
    <property type="nucleotide sequence ID" value="NZ_JAACJS010000015.1"/>
</dbReference>
<reference evidence="2 3" key="1">
    <citation type="submission" date="2020-01" db="EMBL/GenBank/DDBJ databases">
        <title>Genome analysis.</title>
        <authorList>
            <person name="Wu S."/>
            <person name="Wang G."/>
        </authorList>
    </citation>
    <scope>NUCLEOTIDE SEQUENCE [LARGE SCALE GENOMIC DNA]</scope>
    <source>
        <strain evidence="2 3">SYL130</strain>
    </source>
</reference>
<comment type="caution">
    <text evidence="2">The sequence shown here is derived from an EMBL/GenBank/DDBJ whole genome shotgun (WGS) entry which is preliminary data.</text>
</comment>
<dbReference type="Gene3D" id="1.20.120.450">
    <property type="entry name" value="dinb family like domain"/>
    <property type="match status" value="1"/>
</dbReference>
<dbReference type="InterPro" id="IPR024775">
    <property type="entry name" value="DinB-like"/>
</dbReference>
<organism evidence="2 3">
    <name type="scientific">Sediminibacterium roseum</name>
    <dbReference type="NCBI Taxonomy" id="1978412"/>
    <lineage>
        <taxon>Bacteria</taxon>
        <taxon>Pseudomonadati</taxon>
        <taxon>Bacteroidota</taxon>
        <taxon>Chitinophagia</taxon>
        <taxon>Chitinophagales</taxon>
        <taxon>Chitinophagaceae</taxon>
        <taxon>Sediminibacterium</taxon>
    </lineage>
</organism>
<evidence type="ECO:0000259" key="1">
    <source>
        <dbReference type="Pfam" id="PF12867"/>
    </source>
</evidence>
<sequence>MLAKDLAVLFERDLLKLKTEINAYTDEKNRWRIIEGTANTAGNLTLHLLGNLQHYIGHVLGGSGYQRNRPAEFSSKDVPLETLNHGIDTTIAVVVRTLGALQPADLDKPYPENVFDDRKDMTTGFFLVHLLFHLGYHLGQINYHRRVVEAA</sequence>
<keyword evidence="3" id="KW-1185">Reference proteome</keyword>
<feature type="domain" description="DinB-like" evidence="1">
    <location>
        <begin position="21"/>
        <end position="141"/>
    </location>
</feature>
<accession>A0ABW9ZYQ0</accession>
<evidence type="ECO:0000313" key="2">
    <source>
        <dbReference type="EMBL" id="NCI51442.1"/>
    </source>
</evidence>
<dbReference type="Pfam" id="PF12867">
    <property type="entry name" value="DinB_2"/>
    <property type="match status" value="1"/>
</dbReference>
<dbReference type="SUPFAM" id="SSF109854">
    <property type="entry name" value="DinB/YfiT-like putative metalloenzymes"/>
    <property type="match status" value="1"/>
</dbReference>
<protein>
    <submittedName>
        <fullName evidence="2">DinB family protein</fullName>
    </submittedName>
</protein>
<gene>
    <name evidence="2" type="ORF">GWC95_16050</name>
</gene>